<evidence type="ECO:0000313" key="1">
    <source>
        <dbReference type="EMBL" id="NEZ59697.1"/>
    </source>
</evidence>
<evidence type="ECO:0008006" key="3">
    <source>
        <dbReference type="Google" id="ProtNLM"/>
    </source>
</evidence>
<reference evidence="1 2" key="1">
    <citation type="journal article" date="2020" name="Microb. Ecol.">
        <title>Ecogenomics of the Marine Benthic Filamentous Cyanobacterium Adonisia.</title>
        <authorList>
            <person name="Walter J.M."/>
            <person name="Coutinho F.H."/>
            <person name="Leomil L."/>
            <person name="Hargreaves P.I."/>
            <person name="Campeao M.E."/>
            <person name="Vieira V.V."/>
            <person name="Silva B.S."/>
            <person name="Fistarol G.O."/>
            <person name="Salomon P.S."/>
            <person name="Sawabe T."/>
            <person name="Mino S."/>
            <person name="Hosokawa M."/>
            <person name="Miyashita H."/>
            <person name="Maruyama F."/>
            <person name="van Verk M.C."/>
            <person name="Dutilh B.E."/>
            <person name="Thompson C.C."/>
            <person name="Thompson F.L."/>
        </authorList>
    </citation>
    <scope>NUCLEOTIDE SEQUENCE [LARGE SCALE GENOMIC DNA]</scope>
    <source>
        <strain evidence="1 2">CCMR0081</strain>
    </source>
</reference>
<dbReference type="EMBL" id="QXHD01000004">
    <property type="protein sequence ID" value="NEZ59697.1"/>
    <property type="molecule type" value="Genomic_DNA"/>
</dbReference>
<gene>
    <name evidence="1" type="ORF">DXZ20_29470</name>
</gene>
<accession>A0A6M0RTY2</accession>
<keyword evidence="2" id="KW-1185">Reference proteome</keyword>
<protein>
    <recommendedName>
        <fullName evidence="3">Chromosome segregation ATPase</fullName>
    </recommendedName>
</protein>
<evidence type="ECO:0000313" key="2">
    <source>
        <dbReference type="Proteomes" id="UP000481033"/>
    </source>
</evidence>
<organism evidence="1 2">
    <name type="scientific">Adonisia turfae CCMR0081</name>
    <dbReference type="NCBI Taxonomy" id="2292702"/>
    <lineage>
        <taxon>Bacteria</taxon>
        <taxon>Bacillati</taxon>
        <taxon>Cyanobacteriota</taxon>
        <taxon>Adonisia</taxon>
        <taxon>Adonisia turfae</taxon>
    </lineage>
</organism>
<comment type="caution">
    <text evidence="1">The sequence shown here is derived from an EMBL/GenBank/DDBJ whole genome shotgun (WGS) entry which is preliminary data.</text>
</comment>
<name>A0A6M0RTY2_9CYAN</name>
<dbReference type="Proteomes" id="UP000481033">
    <property type="component" value="Unassembled WGS sequence"/>
</dbReference>
<proteinExistence type="predicted"/>
<sequence length="562" mass="63429">MLLVASSALGLWAVALITRLPPLPNCDRISVFSADSERLYCARQSAVSGAEQDLVAGIQLISAWDETHPLYQDSQEVANRWSKGLLKLAQQRMQKGHIDRATQLLGYIPPRAEIYAEAQVASGRWLQEWAKGEEISAVVIEAVGNQNWSGARQQLRDIKRLTSDYWLKDRHRYLGQHIQREEDARRTLIKAQTLASDGQMESLAEALTLIRQIEVQSHAWPEAKPLLTDWADVLLTYGLQKWEQDDLAGAIAIIQKVPADLATKSEAQDLVQFAHAQRLAAFQQDWEPTYGDVLNLMDAIQAVQDIGRESPFYQDAQAKLELWTKQLSDLQQLYGATLMAHLNQKASLKLAIEQAQIITTDRPQRQQAQTLISHWSKEIQRIEDRPALVRAQQLADSGDKASLQAAIVEARKIQQGRALRIDAQTKIAQWSKQIQVLEDQPLYSKALDLASKGKLRDAITEARKIQKGRALYSQAQDSIKNWTNRIQIAEDRPILDEAEELAYQGRLSDAIALAARIASGRALYREARNAISIWDAERAYIQSLQQPIDDDYYEEDGHSDHE</sequence>
<dbReference type="AlphaFoldDB" id="A0A6M0RTY2"/>